<evidence type="ECO:0000313" key="2">
    <source>
        <dbReference type="Proteomes" id="UP000223749"/>
    </source>
</evidence>
<proteinExistence type="predicted"/>
<dbReference type="Proteomes" id="UP000223749">
    <property type="component" value="Chromosome"/>
</dbReference>
<evidence type="ECO:0000313" key="1">
    <source>
        <dbReference type="EMBL" id="ATP57595.1"/>
    </source>
</evidence>
<protein>
    <submittedName>
        <fullName evidence="1">Uncharacterized protein</fullName>
    </submittedName>
</protein>
<name>A0A2D1U7L5_9SPHI</name>
<organism evidence="1 2">
    <name type="scientific">Pedobacter ginsengisoli</name>
    <dbReference type="NCBI Taxonomy" id="363852"/>
    <lineage>
        <taxon>Bacteria</taxon>
        <taxon>Pseudomonadati</taxon>
        <taxon>Bacteroidota</taxon>
        <taxon>Sphingobacteriia</taxon>
        <taxon>Sphingobacteriales</taxon>
        <taxon>Sphingobacteriaceae</taxon>
        <taxon>Pedobacter</taxon>
    </lineage>
</organism>
<dbReference type="RefSeq" id="WP_099439515.1">
    <property type="nucleotide sequence ID" value="NZ_CP024091.1"/>
</dbReference>
<dbReference type="KEGG" id="pgs:CPT03_14490"/>
<dbReference type="EMBL" id="CP024091">
    <property type="protein sequence ID" value="ATP57595.1"/>
    <property type="molecule type" value="Genomic_DNA"/>
</dbReference>
<accession>A0A2D1U7L5</accession>
<reference evidence="1 2" key="1">
    <citation type="submission" date="2017-10" db="EMBL/GenBank/DDBJ databases">
        <title>Whole genome of Pedobacter ginsengisoli T01R-27 isolated from tomato rhizosphere.</title>
        <authorList>
            <person name="Weon H.-Y."/>
            <person name="Lee S.A."/>
            <person name="Sang M.K."/>
            <person name="Song J."/>
        </authorList>
    </citation>
    <scope>NUCLEOTIDE SEQUENCE [LARGE SCALE GENOMIC DNA]</scope>
    <source>
        <strain evidence="1 2">T01R-27</strain>
    </source>
</reference>
<gene>
    <name evidence="1" type="ORF">CPT03_14490</name>
</gene>
<keyword evidence="2" id="KW-1185">Reference proteome</keyword>
<dbReference type="AlphaFoldDB" id="A0A2D1U7L5"/>
<sequence>MKTTKLKFVMATICLNFSYAQLKEKSSAQNQLQLYQYGFTGFKTSCKPGFRIKKEIANRGKTIVVRNYTVQQLFSIAYGAGTQLVLCRLLLM</sequence>